<dbReference type="InterPro" id="IPR036754">
    <property type="entry name" value="YbaK/aa-tRNA-synt-asso_dom_sf"/>
</dbReference>
<evidence type="ECO:0000313" key="2">
    <source>
        <dbReference type="EMBL" id="KAL2634663.1"/>
    </source>
</evidence>
<dbReference type="GO" id="GO:0006399">
    <property type="term" value="P:tRNA metabolic process"/>
    <property type="evidence" value="ECO:0007669"/>
    <property type="project" value="UniProtKB-ARBA"/>
</dbReference>
<proteinExistence type="predicted"/>
<accession>A0ABD1YVE6</accession>
<dbReference type="Pfam" id="PF04073">
    <property type="entry name" value="tRNA_edit"/>
    <property type="match status" value="1"/>
</dbReference>
<dbReference type="SUPFAM" id="SSF55826">
    <property type="entry name" value="YbaK/ProRS associated domain"/>
    <property type="match status" value="1"/>
</dbReference>
<evidence type="ECO:0000259" key="1">
    <source>
        <dbReference type="Pfam" id="PF04073"/>
    </source>
</evidence>
<dbReference type="Gene3D" id="3.90.960.10">
    <property type="entry name" value="YbaK/aminoacyl-tRNA synthetase-associated domain"/>
    <property type="match status" value="1"/>
</dbReference>
<name>A0ABD1YVE6_9MARC</name>
<reference evidence="2 3" key="1">
    <citation type="submission" date="2024-09" db="EMBL/GenBank/DDBJ databases">
        <title>Chromosome-scale assembly of Riccia fluitans.</title>
        <authorList>
            <person name="Paukszto L."/>
            <person name="Sawicki J."/>
            <person name="Karawczyk K."/>
            <person name="Piernik-Szablinska J."/>
            <person name="Szczecinska M."/>
            <person name="Mazdziarz M."/>
        </authorList>
    </citation>
    <scope>NUCLEOTIDE SEQUENCE [LARGE SCALE GENOMIC DNA]</scope>
    <source>
        <strain evidence="2">Rf_01</strain>
        <tissue evidence="2">Aerial parts of the thallus</tissue>
    </source>
</reference>
<feature type="domain" description="YbaK/aminoacyl-tRNA synthetase-associated" evidence="1">
    <location>
        <begin position="160"/>
        <end position="284"/>
    </location>
</feature>
<protein>
    <recommendedName>
        <fullName evidence="1">YbaK/aminoacyl-tRNA synthetase-associated domain-containing protein</fullName>
    </recommendedName>
</protein>
<organism evidence="2 3">
    <name type="scientific">Riccia fluitans</name>
    <dbReference type="NCBI Taxonomy" id="41844"/>
    <lineage>
        <taxon>Eukaryota</taxon>
        <taxon>Viridiplantae</taxon>
        <taxon>Streptophyta</taxon>
        <taxon>Embryophyta</taxon>
        <taxon>Marchantiophyta</taxon>
        <taxon>Marchantiopsida</taxon>
        <taxon>Marchantiidae</taxon>
        <taxon>Marchantiales</taxon>
        <taxon>Ricciaceae</taxon>
        <taxon>Riccia</taxon>
    </lineage>
</organism>
<dbReference type="Proteomes" id="UP001605036">
    <property type="component" value="Unassembled WGS sequence"/>
</dbReference>
<keyword evidence="3" id="KW-1185">Reference proteome</keyword>
<dbReference type="CDD" id="cd04332">
    <property type="entry name" value="YbaK_like"/>
    <property type="match status" value="1"/>
</dbReference>
<dbReference type="InterPro" id="IPR007214">
    <property type="entry name" value="YbaK/aa-tRNA-synth-assoc-dom"/>
</dbReference>
<dbReference type="AlphaFoldDB" id="A0ABD1YVE6"/>
<sequence length="295" mass="33047">MACGARTLEDTEIQNLKKRQVALLEKISCLALRFYADELAYLEARQASVLNQVSTLQRILDCEFPQCGRTGDLPGCHQEVHTSKERRVDDGKGDGVPCQNDIDLSAELGGIGSYVQTRLTRILTNAGASFLFKRVPADYYGRSFEERRDLLGASSIDHLCKSIVMVNTQAPDSVKDCSDRNNSKYYLIVIQYTARLNAEKVRQFVYSLNNGKLPKKKINMRLAPEAESNALTGFEHNAVTPFGMLTNIPVILSDAIVRLQPEYFWLGGGEVDLKLGIRTQDFIRILNPFIADCLY</sequence>
<gene>
    <name evidence="2" type="ORF">R1flu_006142</name>
</gene>
<evidence type="ECO:0000313" key="3">
    <source>
        <dbReference type="Proteomes" id="UP001605036"/>
    </source>
</evidence>
<dbReference type="EMBL" id="JBHFFA010000003">
    <property type="protein sequence ID" value="KAL2634663.1"/>
    <property type="molecule type" value="Genomic_DNA"/>
</dbReference>
<comment type="caution">
    <text evidence="2">The sequence shown here is derived from an EMBL/GenBank/DDBJ whole genome shotgun (WGS) entry which is preliminary data.</text>
</comment>
<dbReference type="PANTHER" id="PTHR30411">
    <property type="entry name" value="CYTOPLASMIC PROTEIN"/>
    <property type="match status" value="1"/>
</dbReference>
<dbReference type="PANTHER" id="PTHR30411:SF4">
    <property type="entry name" value="YBAK_AMINOACYL-TRNA SYNTHETASE-ASSOCIATED DOMAIN-CONTAINING PROTEIN"/>
    <property type="match status" value="1"/>
</dbReference>